<keyword evidence="2" id="KW-1185">Reference proteome</keyword>
<dbReference type="Gene3D" id="3.80.10.10">
    <property type="entry name" value="Ribonuclease Inhibitor"/>
    <property type="match status" value="1"/>
</dbReference>
<dbReference type="EMBL" id="NHTK01005753">
    <property type="protein sequence ID" value="PPQ74432.1"/>
    <property type="molecule type" value="Genomic_DNA"/>
</dbReference>
<evidence type="ECO:0000313" key="2">
    <source>
        <dbReference type="Proteomes" id="UP000284842"/>
    </source>
</evidence>
<dbReference type="AlphaFoldDB" id="A0A409W7F0"/>
<comment type="caution">
    <text evidence="1">The sequence shown here is derived from an EMBL/GenBank/DDBJ whole genome shotgun (WGS) entry which is preliminary data.</text>
</comment>
<organism evidence="1 2">
    <name type="scientific">Panaeolus cyanescens</name>
    <dbReference type="NCBI Taxonomy" id="181874"/>
    <lineage>
        <taxon>Eukaryota</taxon>
        <taxon>Fungi</taxon>
        <taxon>Dikarya</taxon>
        <taxon>Basidiomycota</taxon>
        <taxon>Agaricomycotina</taxon>
        <taxon>Agaricomycetes</taxon>
        <taxon>Agaricomycetidae</taxon>
        <taxon>Agaricales</taxon>
        <taxon>Agaricineae</taxon>
        <taxon>Galeropsidaceae</taxon>
        <taxon>Panaeolus</taxon>
    </lineage>
</organism>
<sequence>MFAMLSSTPLPIELLFHIIAQLCPEKDKATLSAFSLTSSTFRTDAQKRLFSFLKLTANFRWNLIQTEIYCEASKASRRFLTTITQSPHLARLVKSLELYISLADSAADHLSFERWLMLSGVNSLPMKEESTQLIQILRQLNRLQVFSVTGLHTLDWHDFTPEFKHVVIKTLKTNPLRSISLPALTNFRIASLYRSTHLKHLSLRDISSSEIHTNQLRDYKPCSVAPKTLTLDVEFNGRAVVNRLLTFTQNPLCPLTLSRLTHLTIVSDSISLIPNLLLPCANTLTHLTFTVPRKAKYTYSATPPTPDEIAAICKPIDLGSLPNLRKLSITKCRVHCKQLPSAPNGGDATQIDVGVEITKTSFPWVSAVLETLSGRSASSCPPLVNIEIHVCLIDVTAQSLQTCIPWAVLMRPLIDLRREKGIQHRIFFSKGTHDSGSKDAALRKFNYMSLLEILDSDPHLRHLHARSPTTWFSS</sequence>
<evidence type="ECO:0000313" key="1">
    <source>
        <dbReference type="EMBL" id="PPQ74432.1"/>
    </source>
</evidence>
<dbReference type="OrthoDB" id="2788229at2759"/>
<evidence type="ECO:0008006" key="3">
    <source>
        <dbReference type="Google" id="ProtNLM"/>
    </source>
</evidence>
<dbReference type="InterPro" id="IPR032675">
    <property type="entry name" value="LRR_dom_sf"/>
</dbReference>
<proteinExistence type="predicted"/>
<dbReference type="Proteomes" id="UP000284842">
    <property type="component" value="Unassembled WGS sequence"/>
</dbReference>
<protein>
    <recommendedName>
        <fullName evidence="3">F-box domain-containing protein</fullName>
    </recommendedName>
</protein>
<dbReference type="InParanoid" id="A0A409W7F0"/>
<name>A0A409W7F0_9AGAR</name>
<gene>
    <name evidence="1" type="ORF">CVT24_000043</name>
</gene>
<accession>A0A409W7F0</accession>
<reference evidence="1 2" key="1">
    <citation type="journal article" date="2018" name="Evol. Lett.">
        <title>Horizontal gene cluster transfer increased hallucinogenic mushroom diversity.</title>
        <authorList>
            <person name="Reynolds H.T."/>
            <person name="Vijayakumar V."/>
            <person name="Gluck-Thaler E."/>
            <person name="Korotkin H.B."/>
            <person name="Matheny P.B."/>
            <person name="Slot J.C."/>
        </authorList>
    </citation>
    <scope>NUCLEOTIDE SEQUENCE [LARGE SCALE GENOMIC DNA]</scope>
    <source>
        <strain evidence="1 2">2629</strain>
    </source>
</reference>